<dbReference type="NCBIfam" id="NF002541">
    <property type="entry name" value="PRK02101.1-1"/>
    <property type="match status" value="1"/>
</dbReference>
<dbReference type="RefSeq" id="WP_120811624.1">
    <property type="nucleotide sequence ID" value="NZ_RBID01000017.1"/>
</dbReference>
<dbReference type="Pfam" id="PF03883">
    <property type="entry name" value="H2O2_YaaD"/>
    <property type="match status" value="1"/>
</dbReference>
<dbReference type="HAMAP" id="MF_00652">
    <property type="entry name" value="UPF0246"/>
    <property type="match status" value="1"/>
</dbReference>
<reference evidence="2 3" key="1">
    <citation type="submission" date="2018-10" db="EMBL/GenBank/DDBJ databases">
        <title>Genomic Encyclopedia of Type Strains, Phase IV (KMG-IV): sequencing the most valuable type-strain genomes for metagenomic binning, comparative biology and taxonomic classification.</title>
        <authorList>
            <person name="Goeker M."/>
        </authorList>
    </citation>
    <scope>NUCLEOTIDE SEQUENCE [LARGE SCALE GENOMIC DNA]</scope>
    <source>
        <strain evidence="2 3">DSM 3303</strain>
    </source>
</reference>
<comment type="similarity">
    <text evidence="1">Belongs to the UPF0246 family.</text>
</comment>
<dbReference type="PANTHER" id="PTHR30283">
    <property type="entry name" value="PEROXIDE STRESS RESPONSE PROTEIN YAAA"/>
    <property type="match status" value="1"/>
</dbReference>
<comment type="caution">
    <text evidence="2">The sequence shown here is derived from an EMBL/GenBank/DDBJ whole genome shotgun (WGS) entry which is preliminary data.</text>
</comment>
<dbReference type="AlphaFoldDB" id="A0A495B447"/>
<evidence type="ECO:0000256" key="1">
    <source>
        <dbReference type="HAMAP-Rule" id="MF_00652"/>
    </source>
</evidence>
<dbReference type="EMBL" id="RBID01000017">
    <property type="protein sequence ID" value="RKQ55460.1"/>
    <property type="molecule type" value="Genomic_DNA"/>
</dbReference>
<dbReference type="Proteomes" id="UP000279384">
    <property type="component" value="Unassembled WGS sequence"/>
</dbReference>
<organism evidence="2 3">
    <name type="scientific">Vogesella indigofera</name>
    <name type="common">Pseudomonas indigofera</name>
    <dbReference type="NCBI Taxonomy" id="45465"/>
    <lineage>
        <taxon>Bacteria</taxon>
        <taxon>Pseudomonadati</taxon>
        <taxon>Pseudomonadota</taxon>
        <taxon>Betaproteobacteria</taxon>
        <taxon>Neisseriales</taxon>
        <taxon>Chromobacteriaceae</taxon>
        <taxon>Vogesella</taxon>
    </lineage>
</organism>
<protein>
    <recommendedName>
        <fullName evidence="1">UPF0246 protein C8E02_2838</fullName>
    </recommendedName>
</protein>
<name>A0A495B447_VOGIN</name>
<gene>
    <name evidence="2" type="ORF">C8E02_2838</name>
</gene>
<dbReference type="GO" id="GO:0033194">
    <property type="term" value="P:response to hydroperoxide"/>
    <property type="evidence" value="ECO:0007669"/>
    <property type="project" value="TreeGrafter"/>
</dbReference>
<proteinExistence type="inferred from homology"/>
<dbReference type="PANTHER" id="PTHR30283:SF4">
    <property type="entry name" value="PEROXIDE STRESS RESISTANCE PROTEIN YAAA"/>
    <property type="match status" value="1"/>
</dbReference>
<dbReference type="GO" id="GO:0005829">
    <property type="term" value="C:cytosol"/>
    <property type="evidence" value="ECO:0007669"/>
    <property type="project" value="TreeGrafter"/>
</dbReference>
<evidence type="ECO:0000313" key="3">
    <source>
        <dbReference type="Proteomes" id="UP000279384"/>
    </source>
</evidence>
<evidence type="ECO:0000313" key="2">
    <source>
        <dbReference type="EMBL" id="RKQ55460.1"/>
    </source>
</evidence>
<dbReference type="NCBIfam" id="NF002542">
    <property type="entry name" value="PRK02101.1-3"/>
    <property type="match status" value="1"/>
</dbReference>
<dbReference type="InterPro" id="IPR005583">
    <property type="entry name" value="YaaA"/>
</dbReference>
<sequence>MLMVISPAKTLDFDTPPRTVPYTQPDFLDHSMALIRVLRDKSPADIGQLMGISDALAQLNVGRYHDWQPDFTPDNAKQAVLAFMGDVYEGLDAASLDASEHDYLQRHLRILSGLYGLLRPLDLMQPYRLEMGTRLANPRGKNLYEFWGTLITEALNRELENEAAPVLVNLASDEYFKSVKPKQLQARIITPVFQDLKNGQYKIISFYAKRARGLMARWATQRQVTDAEQLKAFDSEGYAFVPELSDARTWLFRRDPAAQ</sequence>
<accession>A0A495B447</accession>